<feature type="compositionally biased region" description="Basic and acidic residues" evidence="4">
    <location>
        <begin position="34"/>
        <end position="44"/>
    </location>
</feature>
<dbReference type="EMBL" id="HBJA01011979">
    <property type="protein sequence ID" value="CAE0792664.1"/>
    <property type="molecule type" value="Transcribed_RNA"/>
</dbReference>
<evidence type="ECO:0000256" key="2">
    <source>
        <dbReference type="ARBA" id="ARBA00023253"/>
    </source>
</evidence>
<sequence length="532" mass="59243">MQTAISIICGVVVLALAVALFVPQRLNAPLTSPTRDHGSTEPRLQRSPLEMDGPNTSRTVSMDNKTDTQVGESEVQGGTSTSNRAAVSGVPSDLVVGGNDISSPGTNVQGADFDARTERLGTSTSVDLSELAPLGEQELNASFLSAAAQAADIEAEIRRRLPEISEDPSNRVPIYSRYPEQWHANPHEKFLYPCIAGGRHNNEFVSFGKAWSLAYHSKRTLVLPSFYQGLNTSLPGIPVEALYNLSAGPVKVVPEAAVFPKGVTRKALCIGEFHGYCDSLWYRKAVHCSETHKRWLRHQPKQNVQFLASLVDKPLLAIGKLYFTKVPPPCMWKYVQPVNAILATIHTYMKALPKDYVAVHLRKTFDLKLTPQEKCREEMNKYQHSMWVFSSRFKFRTPNWDRVLPGCLPSVKYVKRFAPRVDSPFYLAWDGQKDMLPYKNQLVRGGAAAYQGPYSLSSLSAMLVDFWLCVHAGTFVGNFYSSMSTNICSIRGLMGKSCPNMPDLRPNFPCFPLQDLIYSHGQRVKRTIRSGH</sequence>
<feature type="region of interest" description="Disordered" evidence="4">
    <location>
        <begin position="28"/>
        <end position="87"/>
    </location>
</feature>
<name>A0A7S4FFU1_9EUGL</name>
<keyword evidence="3" id="KW-0119">Carbohydrate metabolism</keyword>
<keyword evidence="2" id="KW-0294">Fucose metabolism</keyword>
<feature type="compositionally biased region" description="Polar residues" evidence="4">
    <location>
        <begin position="54"/>
        <end position="85"/>
    </location>
</feature>
<gene>
    <name evidence="6" type="ORF">EGYM00163_LOCUS3780</name>
</gene>
<dbReference type="Pfam" id="PF10250">
    <property type="entry name" value="O-FucT"/>
    <property type="match status" value="1"/>
</dbReference>
<feature type="chain" id="PRO_5031488382" evidence="5">
    <location>
        <begin position="20"/>
        <end position="532"/>
    </location>
</feature>
<protein>
    <submittedName>
        <fullName evidence="6">Uncharacterized protein</fullName>
    </submittedName>
</protein>
<keyword evidence="5" id="KW-0732">Signal</keyword>
<evidence type="ECO:0000256" key="3">
    <source>
        <dbReference type="ARBA" id="ARBA00023277"/>
    </source>
</evidence>
<feature type="signal peptide" evidence="5">
    <location>
        <begin position="1"/>
        <end position="19"/>
    </location>
</feature>
<keyword evidence="1" id="KW-0808">Transferase</keyword>
<evidence type="ECO:0000256" key="5">
    <source>
        <dbReference type="SAM" id="SignalP"/>
    </source>
</evidence>
<evidence type="ECO:0000313" key="6">
    <source>
        <dbReference type="EMBL" id="CAE0792664.1"/>
    </source>
</evidence>
<evidence type="ECO:0000256" key="1">
    <source>
        <dbReference type="ARBA" id="ARBA00022679"/>
    </source>
</evidence>
<dbReference type="GO" id="GO:0016740">
    <property type="term" value="F:transferase activity"/>
    <property type="evidence" value="ECO:0007669"/>
    <property type="project" value="UniProtKB-KW"/>
</dbReference>
<dbReference type="InterPro" id="IPR019378">
    <property type="entry name" value="GDP-Fuc_O-FucTrfase"/>
</dbReference>
<dbReference type="AlphaFoldDB" id="A0A7S4FFU1"/>
<dbReference type="GO" id="GO:0006004">
    <property type="term" value="P:fucose metabolic process"/>
    <property type="evidence" value="ECO:0007669"/>
    <property type="project" value="UniProtKB-KW"/>
</dbReference>
<evidence type="ECO:0000256" key="4">
    <source>
        <dbReference type="SAM" id="MobiDB-lite"/>
    </source>
</evidence>
<proteinExistence type="predicted"/>
<accession>A0A7S4FFU1</accession>
<organism evidence="6">
    <name type="scientific">Eutreptiella gymnastica</name>
    <dbReference type="NCBI Taxonomy" id="73025"/>
    <lineage>
        <taxon>Eukaryota</taxon>
        <taxon>Discoba</taxon>
        <taxon>Euglenozoa</taxon>
        <taxon>Euglenida</taxon>
        <taxon>Spirocuta</taxon>
        <taxon>Euglenophyceae</taxon>
        <taxon>Eutreptiales</taxon>
        <taxon>Eutreptiaceae</taxon>
        <taxon>Eutreptiella</taxon>
    </lineage>
</organism>
<reference evidence="6" key="1">
    <citation type="submission" date="2021-01" db="EMBL/GenBank/DDBJ databases">
        <authorList>
            <person name="Corre E."/>
            <person name="Pelletier E."/>
            <person name="Niang G."/>
            <person name="Scheremetjew M."/>
            <person name="Finn R."/>
            <person name="Kale V."/>
            <person name="Holt S."/>
            <person name="Cochrane G."/>
            <person name="Meng A."/>
            <person name="Brown T."/>
            <person name="Cohen L."/>
        </authorList>
    </citation>
    <scope>NUCLEOTIDE SEQUENCE</scope>
    <source>
        <strain evidence="6">CCMP1594</strain>
    </source>
</reference>
<dbReference type="Gene3D" id="3.40.50.11350">
    <property type="match status" value="1"/>
</dbReference>